<comment type="catalytic activity">
    <reaction evidence="5 8">
        <text>a 2'-deoxycytidine in DNA + S-adenosyl-L-methionine = a 5-methyl-2'-deoxycytidine in DNA + S-adenosyl-L-homocysteine + H(+)</text>
        <dbReference type="Rhea" id="RHEA:13681"/>
        <dbReference type="Rhea" id="RHEA-COMP:11369"/>
        <dbReference type="Rhea" id="RHEA-COMP:11370"/>
        <dbReference type="ChEBI" id="CHEBI:15378"/>
        <dbReference type="ChEBI" id="CHEBI:57856"/>
        <dbReference type="ChEBI" id="CHEBI:59789"/>
        <dbReference type="ChEBI" id="CHEBI:85452"/>
        <dbReference type="ChEBI" id="CHEBI:85454"/>
        <dbReference type="EC" id="2.1.1.37"/>
    </reaction>
</comment>
<reference evidence="9 10" key="1">
    <citation type="submission" date="2024-07" db="EMBL/GenBank/DDBJ databases">
        <title>Active virus-host system and metabolic interactions in a Lokiarchaeon culture.</title>
        <authorList>
            <person name="Ponce Toledo R.I."/>
            <person name="Rodrigues Oliveira T."/>
            <person name="Schleper C."/>
        </authorList>
    </citation>
    <scope>NUCLEOTIDE SEQUENCE [LARGE SCALE GENOMIC DNA]</scope>
    <source>
        <strain evidence="9 10">B35</strain>
    </source>
</reference>
<keyword evidence="2 6" id="KW-0808">Transferase</keyword>
<dbReference type="PRINTS" id="PR00105">
    <property type="entry name" value="C5METTRFRASE"/>
</dbReference>
<dbReference type="EC" id="2.1.1.37" evidence="8"/>
<dbReference type="GO" id="GO:0003886">
    <property type="term" value="F:DNA (cytosine-5-)-methyltransferase activity"/>
    <property type="evidence" value="ECO:0007669"/>
    <property type="project" value="UniProtKB-EC"/>
</dbReference>
<accession>A0ABV4JWZ6</accession>
<keyword evidence="3 6" id="KW-0949">S-adenosyl-L-methionine</keyword>
<dbReference type="PANTHER" id="PTHR10629">
    <property type="entry name" value="CYTOSINE-SPECIFIC METHYLTRANSFERASE"/>
    <property type="match status" value="1"/>
</dbReference>
<dbReference type="Gene3D" id="3.90.120.10">
    <property type="entry name" value="DNA Methylase, subunit A, domain 2"/>
    <property type="match status" value="1"/>
</dbReference>
<dbReference type="PROSITE" id="PS51679">
    <property type="entry name" value="SAM_MT_C5"/>
    <property type="match status" value="1"/>
</dbReference>
<evidence type="ECO:0000256" key="3">
    <source>
        <dbReference type="ARBA" id="ARBA00022691"/>
    </source>
</evidence>
<dbReference type="NCBIfam" id="TIGR00675">
    <property type="entry name" value="dcm"/>
    <property type="match status" value="1"/>
</dbReference>
<dbReference type="Gene3D" id="3.40.50.150">
    <property type="entry name" value="Vaccinia Virus protein VP39"/>
    <property type="match status" value="1"/>
</dbReference>
<dbReference type="PROSITE" id="PS00094">
    <property type="entry name" value="C5_MTASE_1"/>
    <property type="match status" value="1"/>
</dbReference>
<dbReference type="InterPro" id="IPR029063">
    <property type="entry name" value="SAM-dependent_MTases_sf"/>
</dbReference>
<dbReference type="GO" id="GO:0032259">
    <property type="term" value="P:methylation"/>
    <property type="evidence" value="ECO:0007669"/>
    <property type="project" value="UniProtKB-KW"/>
</dbReference>
<keyword evidence="1 6" id="KW-0489">Methyltransferase</keyword>
<organism evidence="9 10">
    <name type="scientific">Halodesulfovibrio aestuarii</name>
    <dbReference type="NCBI Taxonomy" id="126333"/>
    <lineage>
        <taxon>Bacteria</taxon>
        <taxon>Pseudomonadati</taxon>
        <taxon>Thermodesulfobacteriota</taxon>
        <taxon>Desulfovibrionia</taxon>
        <taxon>Desulfovibrionales</taxon>
        <taxon>Desulfovibrionaceae</taxon>
        <taxon>Halodesulfovibrio</taxon>
    </lineage>
</organism>
<proteinExistence type="inferred from homology"/>
<name>A0ABV4JWZ6_9BACT</name>
<evidence type="ECO:0000256" key="6">
    <source>
        <dbReference type="PROSITE-ProRule" id="PRU01016"/>
    </source>
</evidence>
<comment type="caution">
    <text evidence="9">The sequence shown here is derived from an EMBL/GenBank/DDBJ whole genome shotgun (WGS) entry which is preliminary data.</text>
</comment>
<dbReference type="Pfam" id="PF00145">
    <property type="entry name" value="DNA_methylase"/>
    <property type="match status" value="1"/>
</dbReference>
<gene>
    <name evidence="9" type="primary">dcm</name>
    <name evidence="9" type="ORF">AB2Z07_16190</name>
</gene>
<evidence type="ECO:0000256" key="7">
    <source>
        <dbReference type="RuleBase" id="RU000416"/>
    </source>
</evidence>
<evidence type="ECO:0000256" key="8">
    <source>
        <dbReference type="RuleBase" id="RU000417"/>
    </source>
</evidence>
<dbReference type="InterPro" id="IPR001525">
    <property type="entry name" value="C5_MeTfrase"/>
</dbReference>
<dbReference type="Proteomes" id="UP001568358">
    <property type="component" value="Unassembled WGS sequence"/>
</dbReference>
<evidence type="ECO:0000256" key="2">
    <source>
        <dbReference type="ARBA" id="ARBA00022679"/>
    </source>
</evidence>
<dbReference type="EMBL" id="JBFSOO010000019">
    <property type="protein sequence ID" value="MEZ6855016.1"/>
    <property type="molecule type" value="Genomic_DNA"/>
</dbReference>
<evidence type="ECO:0000256" key="5">
    <source>
        <dbReference type="ARBA" id="ARBA00047422"/>
    </source>
</evidence>
<keyword evidence="4" id="KW-0680">Restriction system</keyword>
<keyword evidence="10" id="KW-1185">Reference proteome</keyword>
<dbReference type="InterPro" id="IPR018117">
    <property type="entry name" value="C5_DNA_meth_AS"/>
</dbReference>
<feature type="active site" evidence="6">
    <location>
        <position position="74"/>
    </location>
</feature>
<dbReference type="PANTHER" id="PTHR10629:SF52">
    <property type="entry name" value="DNA (CYTOSINE-5)-METHYLTRANSFERASE 1"/>
    <property type="match status" value="1"/>
</dbReference>
<dbReference type="SUPFAM" id="SSF53335">
    <property type="entry name" value="S-adenosyl-L-methionine-dependent methyltransferases"/>
    <property type="match status" value="1"/>
</dbReference>
<dbReference type="InterPro" id="IPR050390">
    <property type="entry name" value="C5-Methyltransferase"/>
</dbReference>
<evidence type="ECO:0000313" key="10">
    <source>
        <dbReference type="Proteomes" id="UP001568358"/>
    </source>
</evidence>
<evidence type="ECO:0000313" key="9">
    <source>
        <dbReference type="EMBL" id="MEZ6855016.1"/>
    </source>
</evidence>
<protein>
    <recommendedName>
        <fullName evidence="8">Cytosine-specific methyltransferase</fullName>
        <ecNumber evidence="8">2.1.1.37</ecNumber>
    </recommendedName>
</protein>
<evidence type="ECO:0000256" key="4">
    <source>
        <dbReference type="ARBA" id="ARBA00022747"/>
    </source>
</evidence>
<evidence type="ECO:0000256" key="1">
    <source>
        <dbReference type="ARBA" id="ARBA00022603"/>
    </source>
</evidence>
<dbReference type="RefSeq" id="WP_371151214.1">
    <property type="nucleotide sequence ID" value="NZ_JBFSOO010000019.1"/>
</dbReference>
<comment type="similarity">
    <text evidence="6 7">Belongs to the class I-like SAM-binding methyltransferase superfamily. C5-methyltransferase family.</text>
</comment>
<sequence>MQFLSVCSGIEAASVAWMSLGWNATGFCEKAKFPSALLNAYYPHIHNYGDLTNIEEDSNYESNEFDLLVGGTPCQSFSIAGLRKGLADERGQLLFAYCRILAQKRPRWMVWENVPGVLSSNQGRDFGIFLGALAYLGYGFAYRVLNAQYFGVPQRRRRVFVVGCLGNWRSAAAVLFERASLLRDTKKSRQSAKDVAGTIGACSFTGGAGGRPDGAAVNHFIPTHAVAPTLLSKHCSSHRLDAEAYVTHAVSPALTSRDRKGLSCGRDGLTGAAVISIHDKATRHSGGGTTRKDDGAGNGLGINQSGISYTLTSGDRHAVAFHGAQDPCPSGTTFHPVGRNQGQEVCFTDGLRVRRLTPIECERLQGFPDNYTRISWRGKPVEQCPDGHRYEALGNSMAVPVMHWLGKRIQMVERITTALNEAA</sequence>